<reference evidence="2 3" key="1">
    <citation type="submission" date="2016-09" db="EMBL/GenBank/DDBJ databases">
        <title>Extensive genetic diversity and differential bi-allelic expression allows diatom success in the polar Southern Ocean.</title>
        <authorList>
            <consortium name="DOE Joint Genome Institute"/>
            <person name="Mock T."/>
            <person name="Otillar R.P."/>
            <person name="Strauss J."/>
            <person name="Dupont C."/>
            <person name="Frickenhaus S."/>
            <person name="Maumus F."/>
            <person name="Mcmullan M."/>
            <person name="Sanges R."/>
            <person name="Schmutz J."/>
            <person name="Toseland A."/>
            <person name="Valas R."/>
            <person name="Veluchamy A."/>
            <person name="Ward B.J."/>
            <person name="Allen A."/>
            <person name="Barry K."/>
            <person name="Falciatore A."/>
            <person name="Ferrante M."/>
            <person name="Fortunato A.E."/>
            <person name="Gloeckner G."/>
            <person name="Gruber A."/>
            <person name="Hipkin R."/>
            <person name="Janech M."/>
            <person name="Kroth P."/>
            <person name="Leese F."/>
            <person name="Lindquist E."/>
            <person name="Lyon B.R."/>
            <person name="Martin J."/>
            <person name="Mayer C."/>
            <person name="Parker M."/>
            <person name="Quesneville H."/>
            <person name="Raymond J."/>
            <person name="Uhlig C."/>
            <person name="Valentin K.U."/>
            <person name="Worden A.Z."/>
            <person name="Armbrust E.V."/>
            <person name="Bowler C."/>
            <person name="Green B."/>
            <person name="Moulton V."/>
            <person name="Van Oosterhout C."/>
            <person name="Grigoriev I."/>
        </authorList>
    </citation>
    <scope>NUCLEOTIDE SEQUENCE [LARGE SCALE GENOMIC DNA]</scope>
    <source>
        <strain evidence="2 3">CCMP1102</strain>
    </source>
</reference>
<dbReference type="AlphaFoldDB" id="A0A1E7ER43"/>
<accession>A0A1E7ER43</accession>
<evidence type="ECO:0000313" key="2">
    <source>
        <dbReference type="EMBL" id="OEU08412.1"/>
    </source>
</evidence>
<dbReference type="InParanoid" id="A0A1E7ER43"/>
<feature type="compositionally biased region" description="Basic and acidic residues" evidence="1">
    <location>
        <begin position="447"/>
        <end position="461"/>
    </location>
</feature>
<evidence type="ECO:0000256" key="1">
    <source>
        <dbReference type="SAM" id="MobiDB-lite"/>
    </source>
</evidence>
<dbReference type="KEGG" id="fcy:FRACYDRAFT_249683"/>
<name>A0A1E7ER43_9STRA</name>
<dbReference type="Proteomes" id="UP000095751">
    <property type="component" value="Unassembled WGS sequence"/>
</dbReference>
<sequence>MATTTTRKMSNNDDPDDLTRKLFLSSISSTAIVSTAFSSVAAAAAAAAAENIQSSIAAAPIMARMEQCDDAIVDDGAVLRHRRPRARVLSISLRSLPKSGCWSAPIQISRSLDSDNNEQYMTYLAVVDSGSPFLTAPTNAFRQTSTIMMTKKKKKSSWYAAFRDDNNNDDDNENDIDNNQISYEQYGTTIGTVQWRRAPWVTLIGNGDKNSNVQYVMKYYSDNIDRSENVDIEPIIIEDQNNVILGIPSNIVQEESGGIFIGLMAVDENRPSFMKQFGYDAFSLRFQNGNNSEERYDRVENDQKNRDPASLVLWNGKQSDSSDACNTNNMIDSFDPYSMKLFDLTPYGPDLHHYGVLCNNFVCRWDEKGENNSVEAIEFDCCMGDDHNNAGTSASSNHLSLSRLSRPLIAVFDTGLSGCIFSDSLLEEIQVERRRQNRSSSKTRRQQRSDGPKDDDGKTMVDNDDNDDEPIGCTVWLPTIGSSRTTSTNKDLDVSSSQSPSDPCTVKLSSVSNYWRFQSFRLPWWYDNDDGVKSENDGPNNNDNNSRNNYPHVVVLGSAFWRNPNVQELSVDTKSNRAKIATIA</sequence>
<dbReference type="EMBL" id="KV784380">
    <property type="protein sequence ID" value="OEU08412.1"/>
    <property type="molecule type" value="Genomic_DNA"/>
</dbReference>
<dbReference type="OrthoDB" id="46297at2759"/>
<organism evidence="2 3">
    <name type="scientific">Fragilariopsis cylindrus CCMP1102</name>
    <dbReference type="NCBI Taxonomy" id="635003"/>
    <lineage>
        <taxon>Eukaryota</taxon>
        <taxon>Sar</taxon>
        <taxon>Stramenopiles</taxon>
        <taxon>Ochrophyta</taxon>
        <taxon>Bacillariophyta</taxon>
        <taxon>Bacillariophyceae</taxon>
        <taxon>Bacillariophycidae</taxon>
        <taxon>Bacillariales</taxon>
        <taxon>Bacillariaceae</taxon>
        <taxon>Fragilariopsis</taxon>
    </lineage>
</organism>
<feature type="compositionally biased region" description="Polar residues" evidence="1">
    <location>
        <begin position="480"/>
        <end position="503"/>
    </location>
</feature>
<feature type="region of interest" description="Disordered" evidence="1">
    <location>
        <begin position="432"/>
        <end position="503"/>
    </location>
</feature>
<proteinExistence type="predicted"/>
<protein>
    <submittedName>
        <fullName evidence="2">Uncharacterized protein</fullName>
    </submittedName>
</protein>
<feature type="compositionally biased region" description="Basic residues" evidence="1">
    <location>
        <begin position="435"/>
        <end position="446"/>
    </location>
</feature>
<evidence type="ECO:0000313" key="3">
    <source>
        <dbReference type="Proteomes" id="UP000095751"/>
    </source>
</evidence>
<keyword evidence="3" id="KW-1185">Reference proteome</keyword>
<gene>
    <name evidence="2" type="ORF">FRACYDRAFT_249683</name>
</gene>